<feature type="domain" description="Rad50/SbcC-type AAA" evidence="5">
    <location>
        <begin position="6"/>
        <end position="252"/>
    </location>
</feature>
<dbReference type="InterPro" id="IPR038729">
    <property type="entry name" value="Rad50/SbcC_AAA"/>
</dbReference>
<dbReference type="SUPFAM" id="SSF52540">
    <property type="entry name" value="P-loop containing nucleoside triphosphate hydrolases"/>
    <property type="match status" value="2"/>
</dbReference>
<reference evidence="6 7" key="1">
    <citation type="submission" date="2016-10" db="EMBL/GenBank/DDBJ databases">
        <authorList>
            <person name="de Groot N.N."/>
        </authorList>
    </citation>
    <scope>NUCLEOTIDE SEQUENCE [LARGE SCALE GENOMIC DNA]</scope>
    <source>
        <strain evidence="6 7">CGMCC 1.10457</strain>
    </source>
</reference>
<dbReference type="PANTHER" id="PTHR32114:SF2">
    <property type="entry name" value="ABC TRANSPORTER ABCH.3"/>
    <property type="match status" value="1"/>
</dbReference>
<protein>
    <submittedName>
        <fullName evidence="6">DNA sulfur modification protein DndD</fullName>
    </submittedName>
</protein>
<sequence>MKLDTLSLQNFRQFRDEEISFARGETRNVTVIHGSNGSGKTTLLNAFTWLLYEEVDFDTRPERLASEGAMAAADPGDEVTVSVTLEFSHDDADYTATRTATYEKQSPTDFDGILNEPTLVVEYDDGSGVNRPENPGEVLSQIIPERLSELFFFDGEDIDELAGIDNQDRIQEAIQNIMGLTILERATRHLGDVADRFESQVQDSASEELRELIDEKQATETDIEDLQRKKKDKERAIERVGTEISDIDQKLERLDESAQLQENREAYREDVTGLEDDVDEINAQIKAAITENGFIPLAMPLIRESAQEIDQLRKDGVIPSELSDDFLNSLLEAKQCLCGRDLEHDSEPYDHVASLRGEVASDGVEQGALRVVGHLRQFTDGRTEFFDDVDELIERRQEKHEQIDRLEERISSISSELKGLDATTPGGQSISDLETDRENKQQEKEQLIADRGGIEEQISSKEADVEELEADIAEQKDEQAETQLARRRQRAAELVETDLANNFEALKDKVRTWSNQEVNDTFGKIASKNLEAEITEEFELKIQQSVEDQQVEVDKSTGERQIASLAFVGSLVKIAKKRYEAGSESEYFTGGIYPLVMDSPFGALDKDHRREVSRILPTLASQVVVFATDSQWEGPVEEEMSDIAGEQYWLDFDDGEGTNKSPQTQIKGEQAAQAGD</sequence>
<evidence type="ECO:0000256" key="1">
    <source>
        <dbReference type="ARBA" id="ARBA00023054"/>
    </source>
</evidence>
<name>A0A1I6L045_9EURY</name>
<feature type="compositionally biased region" description="Polar residues" evidence="4">
    <location>
        <begin position="658"/>
        <end position="667"/>
    </location>
</feature>
<dbReference type="STRING" id="767519.SAMN05216559_1725"/>
<gene>
    <name evidence="6" type="ORF">SAMN05216559_1725</name>
</gene>
<dbReference type="AlphaFoldDB" id="A0A1I6L045"/>
<accession>A0A1I6L045</accession>
<evidence type="ECO:0000256" key="2">
    <source>
        <dbReference type="ARBA" id="ARBA00049666"/>
    </source>
</evidence>
<dbReference type="Pfam" id="PF13476">
    <property type="entry name" value="AAA_23"/>
    <property type="match status" value="1"/>
</dbReference>
<feature type="region of interest" description="Disordered" evidence="4">
    <location>
        <begin position="651"/>
        <end position="676"/>
    </location>
</feature>
<feature type="compositionally biased region" description="Basic and acidic residues" evidence="4">
    <location>
        <begin position="434"/>
        <end position="443"/>
    </location>
</feature>
<evidence type="ECO:0000259" key="5">
    <source>
        <dbReference type="Pfam" id="PF13476"/>
    </source>
</evidence>
<dbReference type="OrthoDB" id="25344at2157"/>
<dbReference type="Gene3D" id="3.40.50.300">
    <property type="entry name" value="P-loop containing nucleotide triphosphate hydrolases"/>
    <property type="match status" value="2"/>
</dbReference>
<dbReference type="PANTHER" id="PTHR32114">
    <property type="entry name" value="ABC TRANSPORTER ABCH.3"/>
    <property type="match status" value="1"/>
</dbReference>
<evidence type="ECO:0000313" key="7">
    <source>
        <dbReference type="Proteomes" id="UP000199062"/>
    </source>
</evidence>
<evidence type="ECO:0000256" key="3">
    <source>
        <dbReference type="SAM" id="Coils"/>
    </source>
</evidence>
<dbReference type="GO" id="GO:0006302">
    <property type="term" value="P:double-strand break repair"/>
    <property type="evidence" value="ECO:0007669"/>
    <property type="project" value="InterPro"/>
</dbReference>
<dbReference type="GO" id="GO:0016887">
    <property type="term" value="F:ATP hydrolysis activity"/>
    <property type="evidence" value="ECO:0007669"/>
    <property type="project" value="InterPro"/>
</dbReference>
<evidence type="ECO:0000313" key="6">
    <source>
        <dbReference type="EMBL" id="SFR96863.1"/>
    </source>
</evidence>
<feature type="coiled-coil region" evidence="3">
    <location>
        <begin position="202"/>
        <end position="291"/>
    </location>
</feature>
<comment type="similarity">
    <text evidence="2">Belongs to the Sph1/Sph2 family.</text>
</comment>
<feature type="region of interest" description="Disordered" evidence="4">
    <location>
        <begin position="416"/>
        <end position="443"/>
    </location>
</feature>
<evidence type="ECO:0000256" key="4">
    <source>
        <dbReference type="SAM" id="MobiDB-lite"/>
    </source>
</evidence>
<dbReference type="Proteomes" id="UP000199062">
    <property type="component" value="Unassembled WGS sequence"/>
</dbReference>
<keyword evidence="7" id="KW-1185">Reference proteome</keyword>
<dbReference type="InterPro" id="IPR027417">
    <property type="entry name" value="P-loop_NTPase"/>
</dbReference>
<dbReference type="EMBL" id="FOZK01000002">
    <property type="protein sequence ID" value="SFR96863.1"/>
    <property type="molecule type" value="Genomic_DNA"/>
</dbReference>
<proteinExistence type="inferred from homology"/>
<keyword evidence="1 3" id="KW-0175">Coiled coil</keyword>
<dbReference type="RefSeq" id="WP_089815917.1">
    <property type="nucleotide sequence ID" value="NZ_FOZK01000002.1"/>
</dbReference>
<organism evidence="6 7">
    <name type="scientific">Halomicrobium zhouii</name>
    <dbReference type="NCBI Taxonomy" id="767519"/>
    <lineage>
        <taxon>Archaea</taxon>
        <taxon>Methanobacteriati</taxon>
        <taxon>Methanobacteriota</taxon>
        <taxon>Stenosarchaea group</taxon>
        <taxon>Halobacteria</taxon>
        <taxon>Halobacteriales</taxon>
        <taxon>Haloarculaceae</taxon>
        <taxon>Halomicrobium</taxon>
    </lineage>
</organism>